<gene>
    <name evidence="1" type="ORF">FYJ64_08890</name>
</gene>
<keyword evidence="2" id="KW-1185">Reference proteome</keyword>
<dbReference type="NCBIfam" id="TIGR02384">
    <property type="entry name" value="RelB_DinJ"/>
    <property type="match status" value="1"/>
</dbReference>
<comment type="caution">
    <text evidence="1">The sequence shown here is derived from an EMBL/GenBank/DDBJ whole genome shotgun (WGS) entry which is preliminary data.</text>
</comment>
<dbReference type="Proteomes" id="UP000474676">
    <property type="component" value="Unassembled WGS sequence"/>
</dbReference>
<evidence type="ECO:0000313" key="2">
    <source>
        <dbReference type="Proteomes" id="UP000474676"/>
    </source>
</evidence>
<proteinExistence type="predicted"/>
<dbReference type="EMBL" id="VUMZ01000008">
    <property type="protein sequence ID" value="MST52419.1"/>
    <property type="molecule type" value="Genomic_DNA"/>
</dbReference>
<dbReference type="AlphaFoldDB" id="A0A6L5Y6V7"/>
<dbReference type="InterPro" id="IPR007337">
    <property type="entry name" value="RelB/DinJ"/>
</dbReference>
<sequence length="101" mass="11079">MEKTATLNLRVNPEVKQRAEEVLKSLGMPMSTAIDIYLNQISLTGGIPFAVTLPKAPASVDATRMTADEIHEKLDRGYQDATAGRTRDAKEAFAAFRAEKK</sequence>
<reference evidence="1 2" key="1">
    <citation type="submission" date="2019-08" db="EMBL/GenBank/DDBJ databases">
        <title>In-depth cultivation of the pig gut microbiome towards novel bacterial diversity and tailored functional studies.</title>
        <authorList>
            <person name="Wylensek D."/>
            <person name="Hitch T.C.A."/>
            <person name="Clavel T."/>
        </authorList>
    </citation>
    <scope>NUCLEOTIDE SEQUENCE [LARGE SCALE GENOMIC DNA]</scope>
    <source>
        <strain evidence="1 2">WCA-MUC-591-APC-3H</strain>
    </source>
</reference>
<organism evidence="1 2">
    <name type="scientific">Hornefia butyriciproducens</name>
    <dbReference type="NCBI Taxonomy" id="2652293"/>
    <lineage>
        <taxon>Bacteria</taxon>
        <taxon>Bacillati</taxon>
        <taxon>Bacillota</taxon>
        <taxon>Clostridia</taxon>
        <taxon>Peptostreptococcales</taxon>
        <taxon>Anaerovoracaceae</taxon>
        <taxon>Hornefia</taxon>
    </lineage>
</organism>
<accession>A0A6L5Y6V7</accession>
<dbReference type="GO" id="GO:0006355">
    <property type="term" value="P:regulation of DNA-templated transcription"/>
    <property type="evidence" value="ECO:0007669"/>
    <property type="project" value="InterPro"/>
</dbReference>
<protein>
    <submittedName>
        <fullName evidence="1">Type II toxin-antitoxin system RelB/DinJ family antitoxin</fullName>
    </submittedName>
</protein>
<dbReference type="Gene3D" id="1.10.1220.10">
    <property type="entry name" value="Met repressor-like"/>
    <property type="match status" value="1"/>
</dbReference>
<dbReference type="RefSeq" id="WP_154574813.1">
    <property type="nucleotide sequence ID" value="NZ_VUMZ01000008.1"/>
</dbReference>
<name>A0A6L5Y6V7_9FIRM</name>
<evidence type="ECO:0000313" key="1">
    <source>
        <dbReference type="EMBL" id="MST52419.1"/>
    </source>
</evidence>
<dbReference type="Pfam" id="PF04221">
    <property type="entry name" value="RelB"/>
    <property type="match status" value="1"/>
</dbReference>
<dbReference type="GeneID" id="303115440"/>
<dbReference type="InterPro" id="IPR013321">
    <property type="entry name" value="Arc_rbn_hlx_hlx"/>
</dbReference>